<gene>
    <name evidence="10" type="ORF">SAMN00777080_1823</name>
</gene>
<dbReference type="InterPro" id="IPR005490">
    <property type="entry name" value="LD_TPept_cat_dom"/>
</dbReference>
<evidence type="ECO:0000256" key="5">
    <source>
        <dbReference type="ARBA" id="ARBA00022984"/>
    </source>
</evidence>
<dbReference type="UniPathway" id="UPA00219"/>
<evidence type="ECO:0000256" key="4">
    <source>
        <dbReference type="ARBA" id="ARBA00022960"/>
    </source>
</evidence>
<evidence type="ECO:0000256" key="6">
    <source>
        <dbReference type="ARBA" id="ARBA00023316"/>
    </source>
</evidence>
<dbReference type="GO" id="GO:0009252">
    <property type="term" value="P:peptidoglycan biosynthetic process"/>
    <property type="evidence" value="ECO:0007669"/>
    <property type="project" value="UniProtKB-UniPathway"/>
</dbReference>
<dbReference type="InterPro" id="IPR052905">
    <property type="entry name" value="LD-transpeptidase_YkuD-like"/>
</dbReference>
<reference evidence="11" key="1">
    <citation type="submission" date="2017-04" db="EMBL/GenBank/DDBJ databases">
        <authorList>
            <person name="Varghese N."/>
            <person name="Submissions S."/>
        </authorList>
    </citation>
    <scope>NUCLEOTIDE SEQUENCE [LARGE SCALE GENOMIC DNA]</scope>
    <source>
        <strain evidence="11">DSM 16537</strain>
    </source>
</reference>
<keyword evidence="8" id="KW-0732">Signal</keyword>
<dbReference type="Gene3D" id="1.10.101.10">
    <property type="entry name" value="PGBD-like superfamily/PGBD"/>
    <property type="match status" value="1"/>
</dbReference>
<dbReference type="SUPFAM" id="SSF47090">
    <property type="entry name" value="PGBD-like"/>
    <property type="match status" value="1"/>
</dbReference>
<dbReference type="GO" id="GO:0004180">
    <property type="term" value="F:carboxypeptidase activity"/>
    <property type="evidence" value="ECO:0007669"/>
    <property type="project" value="UniProtKB-ARBA"/>
</dbReference>
<evidence type="ECO:0000256" key="2">
    <source>
        <dbReference type="ARBA" id="ARBA00005992"/>
    </source>
</evidence>
<dbReference type="PANTHER" id="PTHR41533:SF2">
    <property type="entry name" value="BLR7131 PROTEIN"/>
    <property type="match status" value="1"/>
</dbReference>
<dbReference type="InterPro" id="IPR036365">
    <property type="entry name" value="PGBD-like_sf"/>
</dbReference>
<dbReference type="Pfam" id="PF01471">
    <property type="entry name" value="PG_binding_1"/>
    <property type="match status" value="1"/>
</dbReference>
<feature type="domain" description="L,D-TPase catalytic" evidence="9">
    <location>
        <begin position="325"/>
        <end position="504"/>
    </location>
</feature>
<dbReference type="Gene3D" id="2.40.440.10">
    <property type="entry name" value="L,D-transpeptidase catalytic domain-like"/>
    <property type="match status" value="1"/>
</dbReference>
<dbReference type="AlphaFoldDB" id="A0A1W2H3N3"/>
<evidence type="ECO:0000256" key="7">
    <source>
        <dbReference type="PROSITE-ProRule" id="PRU01373"/>
    </source>
</evidence>
<dbReference type="Pfam" id="PF20142">
    <property type="entry name" value="Scaffold"/>
    <property type="match status" value="1"/>
</dbReference>
<dbReference type="RefSeq" id="WP_084119975.1">
    <property type="nucleotide sequence ID" value="NZ_LT838813.1"/>
</dbReference>
<evidence type="ECO:0000313" key="10">
    <source>
        <dbReference type="EMBL" id="SMD43238.1"/>
    </source>
</evidence>
<accession>A0A1W2H3N3</accession>
<keyword evidence="5 7" id="KW-0573">Peptidoglycan synthesis</keyword>
<comment type="similarity">
    <text evidence="2">Belongs to the YkuD family.</text>
</comment>
<comment type="pathway">
    <text evidence="1 7">Cell wall biogenesis; peptidoglycan biosynthesis.</text>
</comment>
<dbReference type="OrthoDB" id="9778545at2"/>
<keyword evidence="6 7" id="KW-0961">Cell wall biogenesis/degradation</keyword>
<dbReference type="InterPro" id="IPR038063">
    <property type="entry name" value="Transpep_catalytic_dom"/>
</dbReference>
<evidence type="ECO:0000256" key="8">
    <source>
        <dbReference type="SAM" id="SignalP"/>
    </source>
</evidence>
<dbReference type="InterPro" id="IPR045380">
    <property type="entry name" value="LD_TPept_scaffold_dom"/>
</dbReference>
<dbReference type="GO" id="GO:0016740">
    <property type="term" value="F:transferase activity"/>
    <property type="evidence" value="ECO:0007669"/>
    <property type="project" value="UniProtKB-KW"/>
</dbReference>
<dbReference type="InterPro" id="IPR036366">
    <property type="entry name" value="PGBDSf"/>
</dbReference>
<dbReference type="SUPFAM" id="SSF141523">
    <property type="entry name" value="L,D-transpeptidase catalytic domain-like"/>
    <property type="match status" value="1"/>
</dbReference>
<dbReference type="EMBL" id="LT838813">
    <property type="protein sequence ID" value="SMD43238.1"/>
    <property type="molecule type" value="Genomic_DNA"/>
</dbReference>
<dbReference type="PROSITE" id="PS52029">
    <property type="entry name" value="LD_TPASE"/>
    <property type="match status" value="1"/>
</dbReference>
<organism evidence="10 11">
    <name type="scientific">Aquiflexum balticum DSM 16537</name>
    <dbReference type="NCBI Taxonomy" id="758820"/>
    <lineage>
        <taxon>Bacteria</taxon>
        <taxon>Pseudomonadati</taxon>
        <taxon>Bacteroidota</taxon>
        <taxon>Cytophagia</taxon>
        <taxon>Cytophagales</taxon>
        <taxon>Cyclobacteriaceae</taxon>
        <taxon>Aquiflexum</taxon>
    </lineage>
</organism>
<keyword evidence="11" id="KW-1185">Reference proteome</keyword>
<dbReference type="STRING" id="758820.SAMN00777080_1823"/>
<dbReference type="GO" id="GO:0008360">
    <property type="term" value="P:regulation of cell shape"/>
    <property type="evidence" value="ECO:0007669"/>
    <property type="project" value="UniProtKB-UniRule"/>
</dbReference>
<keyword evidence="4 7" id="KW-0133">Cell shape</keyword>
<feature type="active site" description="Nucleophile" evidence="7">
    <location>
        <position position="476"/>
    </location>
</feature>
<feature type="signal peptide" evidence="8">
    <location>
        <begin position="1"/>
        <end position="19"/>
    </location>
</feature>
<dbReference type="Proteomes" id="UP000192333">
    <property type="component" value="Chromosome I"/>
</dbReference>
<proteinExistence type="inferred from homology"/>
<feature type="chain" id="PRO_5013184634" evidence="8">
    <location>
        <begin position="20"/>
        <end position="557"/>
    </location>
</feature>
<dbReference type="CDD" id="cd16913">
    <property type="entry name" value="YkuD_like"/>
    <property type="match status" value="1"/>
</dbReference>
<evidence type="ECO:0000259" key="9">
    <source>
        <dbReference type="PROSITE" id="PS52029"/>
    </source>
</evidence>
<protein>
    <submittedName>
        <fullName evidence="10">Murein L,D-transpeptidase YcbB/YkuD</fullName>
    </submittedName>
</protein>
<dbReference type="GO" id="GO:0071555">
    <property type="term" value="P:cell wall organization"/>
    <property type="evidence" value="ECO:0007669"/>
    <property type="project" value="UniProtKB-UniRule"/>
</dbReference>
<name>A0A1W2H3N3_9BACT</name>
<dbReference type="Pfam" id="PF03734">
    <property type="entry name" value="YkuD"/>
    <property type="match status" value="1"/>
</dbReference>
<feature type="active site" description="Proton donor/acceptor" evidence="7">
    <location>
        <position position="457"/>
    </location>
</feature>
<evidence type="ECO:0000313" key="11">
    <source>
        <dbReference type="Proteomes" id="UP000192333"/>
    </source>
</evidence>
<dbReference type="InterPro" id="IPR002477">
    <property type="entry name" value="Peptidoglycan-bd-like"/>
</dbReference>
<dbReference type="PANTHER" id="PTHR41533">
    <property type="entry name" value="L,D-TRANSPEPTIDASE HI_1667-RELATED"/>
    <property type="match status" value="1"/>
</dbReference>
<evidence type="ECO:0000256" key="3">
    <source>
        <dbReference type="ARBA" id="ARBA00022679"/>
    </source>
</evidence>
<sequence>MKRYVLQVLMILFYGPVFGQQFNSENDIPNFIRNYLESQSPDERSQIAGEDLFSSVVINQFYSERHFTPAWLKDKKLLEIAYEMRYEIEQSKFDGLNPNDYHLALINSYFERIEAGQKTGEVLNNTDLAAVDVLLTDAFVMLSSHLSKGKVDPESLKTTWNIQRNTPELRIDLRLESALANGSIRKSFEELYPSFTIYKKMRDGLRQLFDDQDRFTKGTLATWKPLKTDKSIKPGESNNVIPEIRERLYFWNFLQPYEPIEEKIYDSIMESGIKILQKRHGLEPDGVIGQGTIRASNMTPEQLIKTASVNLERLRWLPDSIKDMELILVNTANFQLDFIQKRDTVLTSRVIVGKSYHSTPQFNAPMAYIVFSPTWTVPSSITRNEIIPAVKKDNQYLAKKNMKLLTSSGTIVDPNTIDWSKVNPRNFPYIVRQEPGEQNSLGLVKFMFPNKYSVYIHDTPSRSLFAREDRALSHGCIRIQKPFELAKLLLSFDANWTDEKIRNAMNQTKEQTVMLDRKIPVVILYLTSWTDGKGNSYFREDIYDRDPEIFSSLQKIK</sequence>
<keyword evidence="3" id="KW-0808">Transferase</keyword>
<evidence type="ECO:0000256" key="1">
    <source>
        <dbReference type="ARBA" id="ARBA00004752"/>
    </source>
</evidence>